<evidence type="ECO:0000256" key="3">
    <source>
        <dbReference type="ARBA" id="ARBA00022491"/>
    </source>
</evidence>
<dbReference type="InterPro" id="IPR031316">
    <property type="entry name" value="FlgM_C"/>
</dbReference>
<name>A0ABX0VTS7_9RHOB</name>
<comment type="caution">
    <text evidence="11">The sequence shown here is derived from an EMBL/GenBank/DDBJ whole genome shotgun (WGS) entry which is preliminary data.</text>
</comment>
<evidence type="ECO:0000256" key="8">
    <source>
        <dbReference type="ARBA" id="ARBA00030117"/>
    </source>
</evidence>
<evidence type="ECO:0000313" key="11">
    <source>
        <dbReference type="EMBL" id="NIY70908.1"/>
    </source>
</evidence>
<feature type="region of interest" description="Disordered" evidence="9">
    <location>
        <begin position="1"/>
        <end position="62"/>
    </location>
</feature>
<keyword evidence="11" id="KW-0969">Cilium</keyword>
<evidence type="ECO:0000256" key="6">
    <source>
        <dbReference type="ARBA" id="ARBA00023163"/>
    </source>
</evidence>
<feature type="compositionally biased region" description="Polar residues" evidence="9">
    <location>
        <begin position="1"/>
        <end position="10"/>
    </location>
</feature>
<comment type="function">
    <text evidence="7">Responsible for the coupling of flagellin expression to flagellar assembly by preventing expression of the flagellin genes when a component of the middle class of proteins is defective. It negatively regulates flagellar genes by inhibiting the activity of FliA by directly binding to FliA.</text>
</comment>
<accession>A0ABX0VTS7</accession>
<keyword evidence="11" id="KW-0282">Flagellum</keyword>
<evidence type="ECO:0000256" key="5">
    <source>
        <dbReference type="ARBA" id="ARBA00023015"/>
    </source>
</evidence>
<keyword evidence="6" id="KW-0804">Transcription</keyword>
<evidence type="ECO:0000256" key="7">
    <source>
        <dbReference type="ARBA" id="ARBA00024739"/>
    </source>
</evidence>
<evidence type="ECO:0000256" key="4">
    <source>
        <dbReference type="ARBA" id="ARBA00022795"/>
    </source>
</evidence>
<dbReference type="RefSeq" id="WP_167635802.1">
    <property type="nucleotide sequence ID" value="NZ_JAATOP010000001.1"/>
</dbReference>
<evidence type="ECO:0000259" key="10">
    <source>
        <dbReference type="Pfam" id="PF04316"/>
    </source>
</evidence>
<feature type="domain" description="Anti-sigma-28 factor FlgM C-terminal" evidence="10">
    <location>
        <begin position="47"/>
        <end position="95"/>
    </location>
</feature>
<protein>
    <recommendedName>
        <fullName evidence="2">Negative regulator of flagellin synthesis</fullName>
    </recommendedName>
    <alternativeName>
        <fullName evidence="8">Anti-sigma-28 factor</fullName>
    </alternativeName>
</protein>
<dbReference type="Pfam" id="PF04316">
    <property type="entry name" value="FlgM"/>
    <property type="match status" value="1"/>
</dbReference>
<keyword evidence="5" id="KW-0805">Transcription regulation</keyword>
<keyword evidence="11" id="KW-0966">Cell projection</keyword>
<evidence type="ECO:0000256" key="2">
    <source>
        <dbReference type="ARBA" id="ARBA00017823"/>
    </source>
</evidence>
<gene>
    <name evidence="11" type="primary">flgM</name>
    <name evidence="11" type="ORF">HCZ30_00495</name>
</gene>
<keyword evidence="3" id="KW-0678">Repressor</keyword>
<dbReference type="InterPro" id="IPR035890">
    <property type="entry name" value="Anti-sigma-28_factor_FlgM_sf"/>
</dbReference>
<proteinExistence type="inferred from homology"/>
<sequence length="104" mass="10815">MVDSISQSGGAQIKRTADDAAARLQKAKGGPTVGQPAAPAAPAGENVEISAPVAQPMPAELKSGPPVEMELVTRIQEAIANGSYPIDLEKITESLFQSYLELNN</sequence>
<keyword evidence="4" id="KW-1005">Bacterial flagellum biogenesis</keyword>
<evidence type="ECO:0000256" key="9">
    <source>
        <dbReference type="SAM" id="MobiDB-lite"/>
    </source>
</evidence>
<keyword evidence="12" id="KW-1185">Reference proteome</keyword>
<dbReference type="EMBL" id="JAATOP010000001">
    <property type="protein sequence ID" value="NIY70908.1"/>
    <property type="molecule type" value="Genomic_DNA"/>
</dbReference>
<dbReference type="NCBIfam" id="TIGR03824">
    <property type="entry name" value="FlgM_jcvi"/>
    <property type="match status" value="1"/>
</dbReference>
<evidence type="ECO:0000256" key="1">
    <source>
        <dbReference type="ARBA" id="ARBA00005322"/>
    </source>
</evidence>
<dbReference type="SUPFAM" id="SSF101498">
    <property type="entry name" value="Anti-sigma factor FlgM"/>
    <property type="match status" value="1"/>
</dbReference>
<dbReference type="Proteomes" id="UP000709466">
    <property type="component" value="Unassembled WGS sequence"/>
</dbReference>
<comment type="similarity">
    <text evidence="1">Belongs to the FlgM family.</text>
</comment>
<reference evidence="11 12" key="1">
    <citation type="submission" date="2020-03" db="EMBL/GenBank/DDBJ databases">
        <title>Bacterial isolates of synthetic phycosphere.</title>
        <authorList>
            <person name="Fu H."/>
            <person name="Moran M.A."/>
        </authorList>
    </citation>
    <scope>NUCLEOTIDE SEQUENCE [LARGE SCALE GENOMIC DNA]</scope>
    <source>
        <strain evidence="11 12">HF1</strain>
    </source>
</reference>
<dbReference type="InterPro" id="IPR007412">
    <property type="entry name" value="FlgM"/>
</dbReference>
<organism evidence="11 12">
    <name type="scientific">Marivivens donghaensis</name>
    <dbReference type="NCBI Taxonomy" id="1699413"/>
    <lineage>
        <taxon>Bacteria</taxon>
        <taxon>Pseudomonadati</taxon>
        <taxon>Pseudomonadota</taxon>
        <taxon>Alphaproteobacteria</taxon>
        <taxon>Rhodobacterales</taxon>
        <taxon>Paracoccaceae</taxon>
        <taxon>Marivivens group</taxon>
        <taxon>Marivivens</taxon>
    </lineage>
</organism>
<evidence type="ECO:0000313" key="12">
    <source>
        <dbReference type="Proteomes" id="UP000709466"/>
    </source>
</evidence>